<evidence type="ECO:0000313" key="2">
    <source>
        <dbReference type="EMBL" id="SDL35298.1"/>
    </source>
</evidence>
<evidence type="ECO:0000313" key="3">
    <source>
        <dbReference type="Proteomes" id="UP000199475"/>
    </source>
</evidence>
<accession>A0A1G9JCY8</accession>
<evidence type="ECO:0000259" key="1">
    <source>
        <dbReference type="Pfam" id="PF01738"/>
    </source>
</evidence>
<dbReference type="Pfam" id="PF01738">
    <property type="entry name" value="DLH"/>
    <property type="match status" value="1"/>
</dbReference>
<dbReference type="InterPro" id="IPR002925">
    <property type="entry name" value="Dienelactn_hydro"/>
</dbReference>
<feature type="domain" description="Dienelactone hydrolase" evidence="1">
    <location>
        <begin position="19"/>
        <end position="210"/>
    </location>
</feature>
<dbReference type="PANTHER" id="PTHR46623">
    <property type="entry name" value="CARBOXYMETHYLENEBUTENOLIDASE-RELATED"/>
    <property type="match status" value="1"/>
</dbReference>
<dbReference type="PANTHER" id="PTHR46623:SF7">
    <property type="entry name" value="CARBOXYMETHYLENEBUTENOLIDASE"/>
    <property type="match status" value="1"/>
</dbReference>
<gene>
    <name evidence="2" type="ORF">SAMN04488242_1175</name>
</gene>
<dbReference type="EMBL" id="FNGP01000002">
    <property type="protein sequence ID" value="SDL35298.1"/>
    <property type="molecule type" value="Genomic_DNA"/>
</dbReference>
<keyword evidence="3" id="KW-1185">Reference proteome</keyword>
<reference evidence="2 3" key="1">
    <citation type="submission" date="2016-10" db="EMBL/GenBank/DDBJ databases">
        <authorList>
            <person name="de Groot N.N."/>
        </authorList>
    </citation>
    <scope>NUCLEOTIDE SEQUENCE [LARGE SCALE GENOMIC DNA]</scope>
    <source>
        <strain evidence="2 3">CGMCC 1.9159</strain>
    </source>
</reference>
<protein>
    <submittedName>
        <fullName evidence="2">Carboxymethylenebutenolidase</fullName>
    </submittedName>
</protein>
<dbReference type="SUPFAM" id="SSF53474">
    <property type="entry name" value="alpha/beta-Hydrolases"/>
    <property type="match status" value="1"/>
</dbReference>
<dbReference type="Gene3D" id="3.40.50.1820">
    <property type="entry name" value="alpha/beta hydrolase"/>
    <property type="match status" value="1"/>
</dbReference>
<proteinExistence type="predicted"/>
<dbReference type="AlphaFoldDB" id="A0A1G9JCY8"/>
<dbReference type="InterPro" id="IPR029058">
    <property type="entry name" value="AB_hydrolase_fold"/>
</dbReference>
<dbReference type="RefSeq" id="WP_176761681.1">
    <property type="nucleotide sequence ID" value="NZ_FNGP01000002.1"/>
</dbReference>
<sequence length="213" mass="23403">MSIETTDDLATRWFGTTGAPLVVLLHDYMGRLPWLDEYAERVAAEGYHVAVPELHGGRRTTDPQKAVQLLRARYRDVPGALRIIDDTVRAGLAEGSPSVGLVGFSMGSALALEYAGTSDDVAGVVAHYGRPLHEDLEVRVPVLFQQGYDDVDDRGAPAERFRDRLLGIAEVEVYTYDARHGFANEQNAEKFDPAAAAAAWERTLGFLQAYVRV</sequence>
<name>A0A1G9JCY8_9ACTN</name>
<dbReference type="Proteomes" id="UP000199475">
    <property type="component" value="Unassembled WGS sequence"/>
</dbReference>
<dbReference type="InterPro" id="IPR051049">
    <property type="entry name" value="Dienelactone_hydrolase-like"/>
</dbReference>
<dbReference type="GO" id="GO:0016787">
    <property type="term" value="F:hydrolase activity"/>
    <property type="evidence" value="ECO:0007669"/>
    <property type="project" value="InterPro"/>
</dbReference>
<organism evidence="2 3">
    <name type="scientific">Tessaracoccus oleiagri</name>
    <dbReference type="NCBI Taxonomy" id="686624"/>
    <lineage>
        <taxon>Bacteria</taxon>
        <taxon>Bacillati</taxon>
        <taxon>Actinomycetota</taxon>
        <taxon>Actinomycetes</taxon>
        <taxon>Propionibacteriales</taxon>
        <taxon>Propionibacteriaceae</taxon>
        <taxon>Tessaracoccus</taxon>
    </lineage>
</organism>
<dbReference type="STRING" id="686624.SAMN04488242_1175"/>